<dbReference type="GO" id="GO:0008270">
    <property type="term" value="F:zinc ion binding"/>
    <property type="evidence" value="ECO:0007669"/>
    <property type="project" value="TreeGrafter"/>
</dbReference>
<dbReference type="OMA" id="CWCVILA"/>
<evidence type="ECO:0000256" key="2">
    <source>
        <dbReference type="ARBA" id="ARBA00004414"/>
    </source>
</evidence>
<keyword evidence="12" id="KW-1185">Reference proteome</keyword>
<comment type="subcellular location">
    <subcellularLocation>
        <location evidence="1">Endosome membrane</location>
        <topology evidence="1">Peripheral membrane protein</topology>
        <orientation evidence="1">Cytoplasmic side</orientation>
    </subcellularLocation>
    <subcellularLocation>
        <location evidence="2">Late endosome membrane</location>
    </subcellularLocation>
    <subcellularLocation>
        <location evidence="3">Lysosome membrane</location>
        <topology evidence="3">Peripheral membrane protein</topology>
        <orientation evidence="3">Cytoplasmic side</orientation>
    </subcellularLocation>
</comment>
<keyword evidence="6" id="KW-0862">Zinc</keyword>
<dbReference type="GO" id="GO:0005634">
    <property type="term" value="C:nucleus"/>
    <property type="evidence" value="ECO:0007669"/>
    <property type="project" value="TreeGrafter"/>
</dbReference>
<keyword evidence="9" id="KW-0812">Transmembrane</keyword>
<evidence type="ECO:0000256" key="4">
    <source>
        <dbReference type="ARBA" id="ARBA00005975"/>
    </source>
</evidence>
<evidence type="ECO:0000313" key="11">
    <source>
        <dbReference type="Ensembl" id="ENSSFAP00005017859.1"/>
    </source>
</evidence>
<proteinExistence type="inferred from homology"/>
<evidence type="ECO:0000256" key="7">
    <source>
        <dbReference type="ARBA" id="ARBA00023136"/>
    </source>
</evidence>
<dbReference type="InterPro" id="IPR006629">
    <property type="entry name" value="LITAF"/>
</dbReference>
<dbReference type="PANTHER" id="PTHR23292:SF45">
    <property type="entry name" value="LIPOPOLYSACCHARIDE-INDUCED TUMOR NECROSIS FACTOR-ALPHA FACTOR HOMOLOG"/>
    <property type="match status" value="1"/>
</dbReference>
<evidence type="ECO:0000313" key="12">
    <source>
        <dbReference type="Proteomes" id="UP000472267"/>
    </source>
</evidence>
<dbReference type="SMART" id="SM00714">
    <property type="entry name" value="LITAF"/>
    <property type="match status" value="1"/>
</dbReference>
<evidence type="ECO:0000256" key="8">
    <source>
        <dbReference type="SAM" id="MobiDB-lite"/>
    </source>
</evidence>
<reference evidence="11" key="3">
    <citation type="submission" date="2025-09" db="UniProtKB">
        <authorList>
            <consortium name="Ensembl"/>
        </authorList>
    </citation>
    <scope>IDENTIFICATION</scope>
</reference>
<accession>A0A672H0N1</accession>
<reference evidence="11" key="1">
    <citation type="submission" date="2019-06" db="EMBL/GenBank/DDBJ databases">
        <authorList>
            <consortium name="Wellcome Sanger Institute Data Sharing"/>
        </authorList>
    </citation>
    <scope>NUCLEOTIDE SEQUENCE [LARGE SCALE GENOMIC DNA]</scope>
</reference>
<evidence type="ECO:0000256" key="6">
    <source>
        <dbReference type="ARBA" id="ARBA00022833"/>
    </source>
</evidence>
<feature type="domain" description="LITAF" evidence="10">
    <location>
        <begin position="99"/>
        <end position="183"/>
    </location>
</feature>
<feature type="transmembrane region" description="Helical" evidence="9">
    <location>
        <begin position="136"/>
        <end position="161"/>
    </location>
</feature>
<evidence type="ECO:0000256" key="3">
    <source>
        <dbReference type="ARBA" id="ARBA00004630"/>
    </source>
</evidence>
<evidence type="ECO:0000256" key="5">
    <source>
        <dbReference type="ARBA" id="ARBA00022723"/>
    </source>
</evidence>
<evidence type="ECO:0000256" key="1">
    <source>
        <dbReference type="ARBA" id="ARBA00004125"/>
    </source>
</evidence>
<keyword evidence="9" id="KW-1133">Transmembrane helix</keyword>
<reference evidence="11" key="2">
    <citation type="submission" date="2025-08" db="UniProtKB">
        <authorList>
            <consortium name="Ensembl"/>
        </authorList>
    </citation>
    <scope>IDENTIFICATION</scope>
</reference>
<keyword evidence="7 9" id="KW-0472">Membrane</keyword>
<dbReference type="Proteomes" id="UP000472267">
    <property type="component" value="Chromosome 6"/>
</dbReference>
<sequence>MDPPSYEEARFNPPIQTVCSRPPPAYDASLASPPTPPPAYRDAVTSPSNPFPVLTPPSLGPVEPATHHPNGVIVHPVTQVGAPQRTHRAHSLPSAVVTQPGPVPIRVSCLRDFPALVQCPHCQRTVTTKVKFVPGSSAWCMCVLLGLTGVLCGCCLIPLCVRSMQDAHHYCPHCGEPLHVYKS</sequence>
<dbReference type="PROSITE" id="PS51837">
    <property type="entry name" value="LITAF"/>
    <property type="match status" value="1"/>
</dbReference>
<dbReference type="GO" id="GO:0098560">
    <property type="term" value="C:cytoplasmic side of late endosome membrane"/>
    <property type="evidence" value="ECO:0007669"/>
    <property type="project" value="TreeGrafter"/>
</dbReference>
<dbReference type="GO" id="GO:0098574">
    <property type="term" value="C:cytoplasmic side of lysosomal membrane"/>
    <property type="evidence" value="ECO:0007669"/>
    <property type="project" value="TreeGrafter"/>
</dbReference>
<comment type="similarity">
    <text evidence="4">Belongs to the CDIP1/LITAF family.</text>
</comment>
<dbReference type="PANTHER" id="PTHR23292">
    <property type="entry name" value="LIPOPOLYSACCHARIDE-INDUCED TUMOR NECROSIS FACTOR-ALPHA FACTOR"/>
    <property type="match status" value="1"/>
</dbReference>
<evidence type="ECO:0000256" key="9">
    <source>
        <dbReference type="SAM" id="Phobius"/>
    </source>
</evidence>
<dbReference type="Ensembl" id="ENSSFAT00005018584.1">
    <property type="protein sequence ID" value="ENSSFAP00005017859.1"/>
    <property type="gene ID" value="ENSSFAG00005009458.1"/>
</dbReference>
<name>A0A672H0N1_SALFA</name>
<dbReference type="AlphaFoldDB" id="A0A672H0N1"/>
<evidence type="ECO:0000259" key="10">
    <source>
        <dbReference type="PROSITE" id="PS51837"/>
    </source>
</evidence>
<keyword evidence="5" id="KW-0479">Metal-binding</keyword>
<feature type="region of interest" description="Disordered" evidence="8">
    <location>
        <begin position="1"/>
        <end position="57"/>
    </location>
</feature>
<dbReference type="InterPro" id="IPR037519">
    <property type="entry name" value="LITAF_fam"/>
</dbReference>
<dbReference type="InParanoid" id="A0A672H0N1"/>
<organism evidence="11 12">
    <name type="scientific">Salarias fasciatus</name>
    <name type="common">Jewelled blenny</name>
    <name type="synonym">Blennius fasciatus</name>
    <dbReference type="NCBI Taxonomy" id="181472"/>
    <lineage>
        <taxon>Eukaryota</taxon>
        <taxon>Metazoa</taxon>
        <taxon>Chordata</taxon>
        <taxon>Craniata</taxon>
        <taxon>Vertebrata</taxon>
        <taxon>Euteleostomi</taxon>
        <taxon>Actinopterygii</taxon>
        <taxon>Neopterygii</taxon>
        <taxon>Teleostei</taxon>
        <taxon>Neoteleostei</taxon>
        <taxon>Acanthomorphata</taxon>
        <taxon>Ovalentaria</taxon>
        <taxon>Blenniimorphae</taxon>
        <taxon>Blenniiformes</taxon>
        <taxon>Blennioidei</taxon>
        <taxon>Blenniidae</taxon>
        <taxon>Salariinae</taxon>
        <taxon>Salarias</taxon>
    </lineage>
</organism>
<dbReference type="Pfam" id="PF10601">
    <property type="entry name" value="zf-LITAF-like"/>
    <property type="match status" value="1"/>
</dbReference>
<gene>
    <name evidence="11" type="primary">si:dkeyp-75b4.8</name>
</gene>
<protein>
    <submittedName>
        <fullName evidence="11">Lipopolysaccharide-induced tumor necrosis factor-alpha factor homolog</fullName>
    </submittedName>
</protein>
<dbReference type="OrthoDB" id="4713066at2759"/>